<sequence>MRCSDKFAYLLVVAACTVCSNSSAQGIRIFLDDQLDFELLSTKTRKPENIAGATNELVLSQIKDIDIHYVKSSRKRAFKSIQQTQVPSCIINMIKNEPRKLRYLFSLPVNFYWAHKLYSHHDLSKASKAVLNAEGEITSLPDLFKVYDSSAIVIAESFSYGDFLDAQISVVNKENIILRGGADHYETVYRMFISKRVDFSLNYPSEFHRYSNNINIPVRSYRVAGSPKVVIGQFMCNKTPESSKFIARVNEVLLQSYDKEAFLKAHYDYLQASEHKKLKAYIEQYVAPFQRARH</sequence>
<comment type="caution">
    <text evidence="2">The sequence shown here is derived from an EMBL/GenBank/DDBJ whole genome shotgun (WGS) entry which is preliminary data.</text>
</comment>
<name>A0ABT7ENQ6_9GAMM</name>
<feature type="chain" id="PRO_5047256487" description="Solute-binding protein family 3/N-terminal domain-containing protein" evidence="1">
    <location>
        <begin position="25"/>
        <end position="294"/>
    </location>
</feature>
<dbReference type="SUPFAM" id="SSF53850">
    <property type="entry name" value="Periplasmic binding protein-like II"/>
    <property type="match status" value="1"/>
</dbReference>
<keyword evidence="3" id="KW-1185">Reference proteome</keyword>
<evidence type="ECO:0008006" key="4">
    <source>
        <dbReference type="Google" id="ProtNLM"/>
    </source>
</evidence>
<dbReference type="EMBL" id="JASJUT010000007">
    <property type="protein sequence ID" value="MDK2596630.1"/>
    <property type="molecule type" value="Genomic_DNA"/>
</dbReference>
<evidence type="ECO:0000313" key="3">
    <source>
        <dbReference type="Proteomes" id="UP001231915"/>
    </source>
</evidence>
<dbReference type="Proteomes" id="UP001231915">
    <property type="component" value="Unassembled WGS sequence"/>
</dbReference>
<evidence type="ECO:0000256" key="1">
    <source>
        <dbReference type="SAM" id="SignalP"/>
    </source>
</evidence>
<protein>
    <recommendedName>
        <fullName evidence="4">Solute-binding protein family 3/N-terminal domain-containing protein</fullName>
    </recommendedName>
</protein>
<accession>A0ABT7ENQ6</accession>
<proteinExistence type="predicted"/>
<gene>
    <name evidence="2" type="ORF">QNM18_16395</name>
</gene>
<keyword evidence="1" id="KW-0732">Signal</keyword>
<dbReference type="RefSeq" id="WP_284137831.1">
    <property type="nucleotide sequence ID" value="NZ_JASJUT010000007.1"/>
</dbReference>
<evidence type="ECO:0000313" key="2">
    <source>
        <dbReference type="EMBL" id="MDK2596630.1"/>
    </source>
</evidence>
<reference evidence="2 3" key="1">
    <citation type="submission" date="2023-05" db="EMBL/GenBank/DDBJ databases">
        <title>Pseudoalteromonas ardens sp. nov., Pseudoalteromonas obscura sp. nov., and Pseudoalteromonas umbrosa sp. nov., isolated from the coral Montipora capitata.</title>
        <authorList>
            <person name="Thomas E.M."/>
            <person name="Smith E.M."/>
            <person name="Papke E."/>
            <person name="Shlafstein M.D."/>
            <person name="Oline D.K."/>
            <person name="Videau P."/>
            <person name="Saw J.H."/>
            <person name="Strangman W.K."/>
            <person name="Ushijima B."/>
        </authorList>
    </citation>
    <scope>NUCLEOTIDE SEQUENCE [LARGE SCALE GENOMIC DNA]</scope>
    <source>
        <strain evidence="2 3">P94</strain>
    </source>
</reference>
<organism evidence="2 3">
    <name type="scientific">Pseudoalteromonas obscura</name>
    <dbReference type="NCBI Taxonomy" id="3048491"/>
    <lineage>
        <taxon>Bacteria</taxon>
        <taxon>Pseudomonadati</taxon>
        <taxon>Pseudomonadota</taxon>
        <taxon>Gammaproteobacteria</taxon>
        <taxon>Alteromonadales</taxon>
        <taxon>Pseudoalteromonadaceae</taxon>
        <taxon>Pseudoalteromonas</taxon>
    </lineage>
</organism>
<feature type="signal peptide" evidence="1">
    <location>
        <begin position="1"/>
        <end position="24"/>
    </location>
</feature>